<dbReference type="AlphaFoldDB" id="A0A0E9XDI2"/>
<proteinExistence type="predicted"/>
<protein>
    <submittedName>
        <fullName evidence="1">Uncharacterized protein</fullName>
    </submittedName>
</protein>
<evidence type="ECO:0000313" key="1">
    <source>
        <dbReference type="EMBL" id="JAI00778.1"/>
    </source>
</evidence>
<reference evidence="1" key="1">
    <citation type="submission" date="2014-11" db="EMBL/GenBank/DDBJ databases">
        <authorList>
            <person name="Amaro Gonzalez C."/>
        </authorList>
    </citation>
    <scope>NUCLEOTIDE SEQUENCE</scope>
</reference>
<name>A0A0E9XDI2_ANGAN</name>
<organism evidence="1">
    <name type="scientific">Anguilla anguilla</name>
    <name type="common">European freshwater eel</name>
    <name type="synonym">Muraena anguilla</name>
    <dbReference type="NCBI Taxonomy" id="7936"/>
    <lineage>
        <taxon>Eukaryota</taxon>
        <taxon>Metazoa</taxon>
        <taxon>Chordata</taxon>
        <taxon>Craniata</taxon>
        <taxon>Vertebrata</taxon>
        <taxon>Euteleostomi</taxon>
        <taxon>Actinopterygii</taxon>
        <taxon>Neopterygii</taxon>
        <taxon>Teleostei</taxon>
        <taxon>Anguilliformes</taxon>
        <taxon>Anguillidae</taxon>
        <taxon>Anguilla</taxon>
    </lineage>
</organism>
<accession>A0A0E9XDI2</accession>
<dbReference type="EMBL" id="GBXM01007800">
    <property type="protein sequence ID" value="JAI00778.1"/>
    <property type="molecule type" value="Transcribed_RNA"/>
</dbReference>
<reference evidence="1" key="2">
    <citation type="journal article" date="2015" name="Fish Shellfish Immunol.">
        <title>Early steps in the European eel (Anguilla anguilla)-Vibrio vulnificus interaction in the gills: Role of the RtxA13 toxin.</title>
        <authorList>
            <person name="Callol A."/>
            <person name="Pajuelo D."/>
            <person name="Ebbesson L."/>
            <person name="Teles M."/>
            <person name="MacKenzie S."/>
            <person name="Amaro C."/>
        </authorList>
    </citation>
    <scope>NUCLEOTIDE SEQUENCE</scope>
</reference>
<sequence>MKVAQLYYNSTVKMYISGTNYGNAVLKEQ</sequence>